<keyword evidence="1" id="KW-0812">Transmembrane</keyword>
<sequence>MVRFILNIIISLAILVFSIIRLSDGNNIFYVTLGLSIVSLGANVFMMIRKTKQ</sequence>
<keyword evidence="1" id="KW-0472">Membrane</keyword>
<dbReference type="AlphaFoldDB" id="A0A2V2YPP6"/>
<keyword evidence="1" id="KW-1133">Transmembrane helix</keyword>
<gene>
    <name evidence="2" type="ORF">DFQ01_12255</name>
</gene>
<proteinExistence type="predicted"/>
<evidence type="ECO:0000313" key="2">
    <source>
        <dbReference type="EMBL" id="PWV97324.1"/>
    </source>
</evidence>
<evidence type="ECO:0000313" key="3">
    <source>
        <dbReference type="Proteomes" id="UP000246635"/>
    </source>
</evidence>
<reference evidence="2 3" key="1">
    <citation type="submission" date="2018-05" db="EMBL/GenBank/DDBJ databases">
        <title>Genomic Encyclopedia of Type Strains, Phase III (KMG-III): the genomes of soil and plant-associated and newly described type strains.</title>
        <authorList>
            <person name="Whitman W."/>
        </authorList>
    </citation>
    <scope>NUCLEOTIDE SEQUENCE [LARGE SCALE GENOMIC DNA]</scope>
    <source>
        <strain evidence="2 3">CECT 5696</strain>
    </source>
</reference>
<organism evidence="2 3">
    <name type="scientific">Paenibacillus cellulosilyticus</name>
    <dbReference type="NCBI Taxonomy" id="375489"/>
    <lineage>
        <taxon>Bacteria</taxon>
        <taxon>Bacillati</taxon>
        <taxon>Bacillota</taxon>
        <taxon>Bacilli</taxon>
        <taxon>Bacillales</taxon>
        <taxon>Paenibacillaceae</taxon>
        <taxon>Paenibacillus</taxon>
    </lineage>
</organism>
<keyword evidence="3" id="KW-1185">Reference proteome</keyword>
<name>A0A2V2YPP6_9BACL</name>
<feature type="transmembrane region" description="Helical" evidence="1">
    <location>
        <begin position="28"/>
        <end position="48"/>
    </location>
</feature>
<accession>A0A2V2YPP6</accession>
<dbReference type="Proteomes" id="UP000246635">
    <property type="component" value="Unassembled WGS sequence"/>
</dbReference>
<comment type="caution">
    <text evidence="2">The sequence shown here is derived from an EMBL/GenBank/DDBJ whole genome shotgun (WGS) entry which is preliminary data.</text>
</comment>
<dbReference type="EMBL" id="QGTQ01000022">
    <property type="protein sequence ID" value="PWV97324.1"/>
    <property type="molecule type" value="Genomic_DNA"/>
</dbReference>
<protein>
    <submittedName>
        <fullName evidence="2">Uncharacterized protein</fullName>
    </submittedName>
</protein>
<evidence type="ECO:0000256" key="1">
    <source>
        <dbReference type="SAM" id="Phobius"/>
    </source>
</evidence>
<feature type="transmembrane region" description="Helical" evidence="1">
    <location>
        <begin position="5"/>
        <end position="22"/>
    </location>
</feature>